<reference evidence="2 3" key="1">
    <citation type="submission" date="2019-03" db="EMBL/GenBank/DDBJ databases">
        <title>First draft genome of Liparis tanakae, snailfish: a comprehensive survey of snailfish specific genes.</title>
        <authorList>
            <person name="Kim W."/>
            <person name="Song I."/>
            <person name="Jeong J.-H."/>
            <person name="Kim D."/>
            <person name="Kim S."/>
            <person name="Ryu S."/>
            <person name="Song J.Y."/>
            <person name="Lee S.K."/>
        </authorList>
    </citation>
    <scope>NUCLEOTIDE SEQUENCE [LARGE SCALE GENOMIC DNA]</scope>
    <source>
        <tissue evidence="2">Muscle</tissue>
    </source>
</reference>
<evidence type="ECO:0000256" key="1">
    <source>
        <dbReference type="SAM" id="MobiDB-lite"/>
    </source>
</evidence>
<feature type="compositionally biased region" description="Basic and acidic residues" evidence="1">
    <location>
        <begin position="42"/>
        <end position="71"/>
    </location>
</feature>
<dbReference type="EMBL" id="SRLO01022601">
    <property type="protein sequence ID" value="TNN22415.1"/>
    <property type="molecule type" value="Genomic_DNA"/>
</dbReference>
<accession>A0A4Z2E0W6</accession>
<feature type="region of interest" description="Disordered" evidence="1">
    <location>
        <begin position="30"/>
        <end position="83"/>
    </location>
</feature>
<keyword evidence="3" id="KW-1185">Reference proteome</keyword>
<dbReference type="AlphaFoldDB" id="A0A4Z2E0W6"/>
<name>A0A4Z2E0W6_9TELE</name>
<dbReference type="Proteomes" id="UP000314294">
    <property type="component" value="Unassembled WGS sequence"/>
</dbReference>
<gene>
    <name evidence="2" type="ORF">EYF80_067471</name>
</gene>
<proteinExistence type="predicted"/>
<organism evidence="2 3">
    <name type="scientific">Liparis tanakae</name>
    <name type="common">Tanaka's snailfish</name>
    <dbReference type="NCBI Taxonomy" id="230148"/>
    <lineage>
        <taxon>Eukaryota</taxon>
        <taxon>Metazoa</taxon>
        <taxon>Chordata</taxon>
        <taxon>Craniata</taxon>
        <taxon>Vertebrata</taxon>
        <taxon>Euteleostomi</taxon>
        <taxon>Actinopterygii</taxon>
        <taxon>Neopterygii</taxon>
        <taxon>Teleostei</taxon>
        <taxon>Neoteleostei</taxon>
        <taxon>Acanthomorphata</taxon>
        <taxon>Eupercaria</taxon>
        <taxon>Perciformes</taxon>
        <taxon>Cottioidei</taxon>
        <taxon>Cottales</taxon>
        <taxon>Liparidae</taxon>
        <taxon>Liparis</taxon>
    </lineage>
</organism>
<sequence>MKRSSADEEHVRRQSNKVLEDFLRPETLKWVTCCPPGAGPGGREDRRTGGPEDGRTGGREDGRTGGREDRVSAAQQNRFDESV</sequence>
<evidence type="ECO:0000313" key="2">
    <source>
        <dbReference type="EMBL" id="TNN22415.1"/>
    </source>
</evidence>
<comment type="caution">
    <text evidence="2">The sequence shown here is derived from an EMBL/GenBank/DDBJ whole genome shotgun (WGS) entry which is preliminary data.</text>
</comment>
<evidence type="ECO:0000313" key="3">
    <source>
        <dbReference type="Proteomes" id="UP000314294"/>
    </source>
</evidence>
<protein>
    <submittedName>
        <fullName evidence="2">Uncharacterized protein</fullName>
    </submittedName>
</protein>